<dbReference type="Gene3D" id="2.60.40.1240">
    <property type="match status" value="1"/>
</dbReference>
<reference evidence="4 5" key="1">
    <citation type="journal article" date="2019" name="Int. J. Syst. Evol. Microbiol.">
        <title>The Global Catalogue of Microorganisms (GCM) 10K type strain sequencing project: providing services to taxonomists for standard genome sequencing and annotation.</title>
        <authorList>
            <consortium name="The Broad Institute Genomics Platform"/>
            <consortium name="The Broad Institute Genome Sequencing Center for Infectious Disease"/>
            <person name="Wu L."/>
            <person name="Ma J."/>
        </authorList>
    </citation>
    <scope>NUCLEOTIDE SEQUENCE [LARGE SCALE GENOMIC DNA]</scope>
    <source>
        <strain evidence="4 5">JCM 8736</strain>
    </source>
</reference>
<evidence type="ECO:0000313" key="5">
    <source>
        <dbReference type="Proteomes" id="UP001501577"/>
    </source>
</evidence>
<feature type="domain" description="DUF5105" evidence="3">
    <location>
        <begin position="170"/>
        <end position="347"/>
    </location>
</feature>
<dbReference type="Pfam" id="PF17118">
    <property type="entry name" value="DUF5105"/>
    <property type="match status" value="1"/>
</dbReference>
<name>A0ABN3Y2D7_9ENTE</name>
<protein>
    <recommendedName>
        <fullName evidence="6">DUF4352 domain-containing protein</fullName>
    </recommendedName>
</protein>
<evidence type="ECO:0000256" key="1">
    <source>
        <dbReference type="ARBA" id="ARBA00022729"/>
    </source>
</evidence>
<dbReference type="InterPro" id="IPR031343">
    <property type="entry name" value="DUF5105"/>
</dbReference>
<keyword evidence="5" id="KW-1185">Reference proteome</keyword>
<feature type="domain" description="DUF4352" evidence="2">
    <location>
        <begin position="39"/>
        <end position="141"/>
    </location>
</feature>
<dbReference type="InterPro" id="IPR029050">
    <property type="entry name" value="Immunoprotect_excell_Ig-like"/>
</dbReference>
<dbReference type="RefSeq" id="WP_068708698.1">
    <property type="nucleotide sequence ID" value="NZ_BAAAXQ010000025.1"/>
</dbReference>
<evidence type="ECO:0000259" key="3">
    <source>
        <dbReference type="Pfam" id="PF17118"/>
    </source>
</evidence>
<evidence type="ECO:0008006" key="6">
    <source>
        <dbReference type="Google" id="ProtNLM"/>
    </source>
</evidence>
<evidence type="ECO:0000259" key="2">
    <source>
        <dbReference type="Pfam" id="PF11611"/>
    </source>
</evidence>
<accession>A0ABN3Y2D7</accession>
<gene>
    <name evidence="4" type="ORF">GCM10019998_08100</name>
</gene>
<comment type="caution">
    <text evidence="4">The sequence shown here is derived from an EMBL/GenBank/DDBJ whole genome shotgun (WGS) entry which is preliminary data.</text>
</comment>
<dbReference type="EMBL" id="BAAAXQ010000025">
    <property type="protein sequence ID" value="GAA3014402.1"/>
    <property type="molecule type" value="Genomic_DNA"/>
</dbReference>
<dbReference type="Proteomes" id="UP001501577">
    <property type="component" value="Unassembled WGS sequence"/>
</dbReference>
<dbReference type="InterPro" id="IPR029051">
    <property type="entry name" value="DUF4352"/>
</dbReference>
<evidence type="ECO:0000313" key="4">
    <source>
        <dbReference type="EMBL" id="GAA3014402.1"/>
    </source>
</evidence>
<proteinExistence type="predicted"/>
<organism evidence="4 5">
    <name type="scientific">Tetragenococcus solitarius</name>
    <dbReference type="NCBI Taxonomy" id="71453"/>
    <lineage>
        <taxon>Bacteria</taxon>
        <taxon>Bacillati</taxon>
        <taxon>Bacillota</taxon>
        <taxon>Bacilli</taxon>
        <taxon>Lactobacillales</taxon>
        <taxon>Enterococcaceae</taxon>
        <taxon>Tetragenococcus</taxon>
    </lineage>
</organism>
<dbReference type="Pfam" id="PF11611">
    <property type="entry name" value="DUF4352"/>
    <property type="match status" value="1"/>
</dbReference>
<sequence>MEEKWISKALVLGSALFLVGCGSSDNASKDKAEAKTEDATIKVKQGDYVLQDGEDVGENEGYLALDIAIKNNTKDTMQVSKGDLTLYDEEDNKISNADVYTDDDDFEMLSNTNLSGGKNVSGYVVFKVDKDKKYELHYTPVLTESSEDSEEVEINVDASKYADASEEVENLSEQYVSEVFLAKENTENSDKKEASELGNDTKEEHQNFNETFAEALKNEFYAYSPSAEELQKTVESFEKANQEKAKVEYKVASLSPNRATVYVKPEVIDFTKIDFDSIGDQFVDENKGKYSDYEKAQKDAEKYILQKLPETFSNEDVSQPQYIDGDGYKLNLTKEDKQWTVDSSDSNDNYDYKDLEISFMGGLSE</sequence>
<keyword evidence="1" id="KW-0732">Signal</keyword>
<dbReference type="PROSITE" id="PS51257">
    <property type="entry name" value="PROKAR_LIPOPROTEIN"/>
    <property type="match status" value="1"/>
</dbReference>